<evidence type="ECO:0000256" key="1">
    <source>
        <dbReference type="SAM" id="Coils"/>
    </source>
</evidence>
<sequence>MDARPGSPIFCVGIPTQMKKLYFSLTLLLSFFSFAYCGDGTPVIESIDGNKITTAGFESAFDTALDTLSRTQNIEKKNVIKFLTEEESKVPQSFLQLRNEFRKRKFFDRYHEMMVVKAAADKSGFSKRSDIKEILKFQEMQLIYGMYIAEQIESRIKITEQELNQGCQELRTKYKQAESLTLEQCYDAARAQIKGRKSEEVYKSVLDRIKETVAIKHNDKFDLEKYLDKEFSFPELSKEEAPKAEETKAPEATTPTPAPEATK</sequence>
<feature type="compositionally biased region" description="Basic and acidic residues" evidence="2">
    <location>
        <begin position="236"/>
        <end position="249"/>
    </location>
</feature>
<gene>
    <name evidence="3" type="ORF">LPTSP1_03590</name>
</gene>
<dbReference type="EMBL" id="BFAY01000005">
    <property type="protein sequence ID" value="GBF37379.1"/>
    <property type="molecule type" value="Genomic_DNA"/>
</dbReference>
<dbReference type="AlphaFoldDB" id="A0A2P2CYB1"/>
<proteinExistence type="predicted"/>
<dbReference type="Proteomes" id="UP000245076">
    <property type="component" value="Unassembled WGS sequence"/>
</dbReference>
<name>A0A2P2CYB1_9LEPT</name>
<reference evidence="3 4" key="1">
    <citation type="submission" date="2018-02" db="EMBL/GenBank/DDBJ databases">
        <title>Novel Leptospira species isolated from soil and water in Japan.</title>
        <authorList>
            <person name="Nakao R."/>
            <person name="Masuzawa T."/>
        </authorList>
    </citation>
    <scope>NUCLEOTIDE SEQUENCE [LARGE SCALE GENOMIC DNA]</scope>
    <source>
        <strain evidence="3 4">E8</strain>
    </source>
</reference>
<organism evidence="3 4">
    <name type="scientific">Leptospira johnsonii</name>
    <dbReference type="NCBI Taxonomy" id="1917820"/>
    <lineage>
        <taxon>Bacteria</taxon>
        <taxon>Pseudomonadati</taxon>
        <taxon>Spirochaetota</taxon>
        <taxon>Spirochaetia</taxon>
        <taxon>Leptospirales</taxon>
        <taxon>Leptospiraceae</taxon>
        <taxon>Leptospira</taxon>
    </lineage>
</organism>
<comment type="caution">
    <text evidence="3">The sequence shown here is derived from an EMBL/GenBank/DDBJ whole genome shotgun (WGS) entry which is preliminary data.</text>
</comment>
<evidence type="ECO:0000256" key="2">
    <source>
        <dbReference type="SAM" id="MobiDB-lite"/>
    </source>
</evidence>
<evidence type="ECO:0008006" key="5">
    <source>
        <dbReference type="Google" id="ProtNLM"/>
    </source>
</evidence>
<feature type="compositionally biased region" description="Low complexity" evidence="2">
    <location>
        <begin position="250"/>
        <end position="263"/>
    </location>
</feature>
<keyword evidence="1" id="KW-0175">Coiled coil</keyword>
<evidence type="ECO:0000313" key="3">
    <source>
        <dbReference type="EMBL" id="GBF37379.1"/>
    </source>
</evidence>
<keyword evidence="4" id="KW-1185">Reference proteome</keyword>
<evidence type="ECO:0000313" key="4">
    <source>
        <dbReference type="Proteomes" id="UP000245076"/>
    </source>
</evidence>
<feature type="region of interest" description="Disordered" evidence="2">
    <location>
        <begin position="236"/>
        <end position="263"/>
    </location>
</feature>
<protein>
    <recommendedName>
        <fullName evidence="5">Lipoprotein LipL31</fullName>
    </recommendedName>
</protein>
<accession>A0A2P2CYB1</accession>
<feature type="coiled-coil region" evidence="1">
    <location>
        <begin position="149"/>
        <end position="180"/>
    </location>
</feature>
<dbReference type="NCBIfam" id="NF033166">
    <property type="entry name" value="lipo_LipL31"/>
    <property type="match status" value="1"/>
</dbReference>